<evidence type="ECO:0000256" key="5">
    <source>
        <dbReference type="ARBA" id="ARBA00023004"/>
    </source>
</evidence>
<evidence type="ECO:0000259" key="6">
    <source>
        <dbReference type="PROSITE" id="PS51007"/>
    </source>
</evidence>
<dbReference type="PANTHER" id="PTHR37823:SF1">
    <property type="entry name" value="CYTOCHROME C-553-LIKE"/>
    <property type="match status" value="1"/>
</dbReference>
<gene>
    <name evidence="7" type="ORF">METZ01_LOCUS315505</name>
</gene>
<organism evidence="7">
    <name type="scientific">marine metagenome</name>
    <dbReference type="NCBI Taxonomy" id="408172"/>
    <lineage>
        <taxon>unclassified sequences</taxon>
        <taxon>metagenomes</taxon>
        <taxon>ecological metagenomes</taxon>
    </lineage>
</organism>
<dbReference type="PROSITE" id="PS51007">
    <property type="entry name" value="CYTC"/>
    <property type="match status" value="2"/>
</dbReference>
<dbReference type="GO" id="GO:0009055">
    <property type="term" value="F:electron transfer activity"/>
    <property type="evidence" value="ECO:0007669"/>
    <property type="project" value="InterPro"/>
</dbReference>
<reference evidence="7" key="1">
    <citation type="submission" date="2018-05" db="EMBL/GenBank/DDBJ databases">
        <authorList>
            <person name="Lanie J.A."/>
            <person name="Ng W.-L."/>
            <person name="Kazmierczak K.M."/>
            <person name="Andrzejewski T.M."/>
            <person name="Davidsen T.M."/>
            <person name="Wayne K.J."/>
            <person name="Tettelin H."/>
            <person name="Glass J.I."/>
            <person name="Rusch D."/>
            <person name="Podicherti R."/>
            <person name="Tsui H.-C.T."/>
            <person name="Winkler M.E."/>
        </authorList>
    </citation>
    <scope>NUCLEOTIDE SEQUENCE</scope>
</reference>
<dbReference type="AlphaFoldDB" id="A0A382NSV8"/>
<dbReference type="EMBL" id="UINC01101664">
    <property type="protein sequence ID" value="SVC62651.1"/>
    <property type="molecule type" value="Genomic_DNA"/>
</dbReference>
<dbReference type="Pfam" id="PF13442">
    <property type="entry name" value="Cytochrome_CBB3"/>
    <property type="match status" value="1"/>
</dbReference>
<dbReference type="GO" id="GO:0046872">
    <property type="term" value="F:metal ion binding"/>
    <property type="evidence" value="ECO:0007669"/>
    <property type="project" value="UniProtKB-KW"/>
</dbReference>
<dbReference type="SUPFAM" id="SSF46626">
    <property type="entry name" value="Cytochrome c"/>
    <property type="match status" value="2"/>
</dbReference>
<name>A0A382NSV8_9ZZZZ</name>
<keyword evidence="1" id="KW-0813">Transport</keyword>
<evidence type="ECO:0000256" key="1">
    <source>
        <dbReference type="ARBA" id="ARBA00022448"/>
    </source>
</evidence>
<protein>
    <recommendedName>
        <fullName evidence="6">Cytochrome c domain-containing protein</fullName>
    </recommendedName>
</protein>
<keyword evidence="2" id="KW-0349">Heme</keyword>
<dbReference type="InterPro" id="IPR051811">
    <property type="entry name" value="Cytochrome_c550/c551-like"/>
</dbReference>
<evidence type="ECO:0000256" key="3">
    <source>
        <dbReference type="ARBA" id="ARBA00022723"/>
    </source>
</evidence>
<dbReference type="InterPro" id="IPR009056">
    <property type="entry name" value="Cyt_c-like_dom"/>
</dbReference>
<keyword evidence="5" id="KW-0408">Iron</keyword>
<keyword evidence="3" id="KW-0479">Metal-binding</keyword>
<feature type="domain" description="Cytochrome c" evidence="6">
    <location>
        <begin position="170"/>
        <end position="250"/>
    </location>
</feature>
<proteinExistence type="predicted"/>
<evidence type="ECO:0000256" key="2">
    <source>
        <dbReference type="ARBA" id="ARBA00022617"/>
    </source>
</evidence>
<keyword evidence="4" id="KW-0249">Electron transport</keyword>
<feature type="domain" description="Cytochrome c" evidence="6">
    <location>
        <begin position="26"/>
        <end position="140"/>
    </location>
</feature>
<evidence type="ECO:0000256" key="4">
    <source>
        <dbReference type="ARBA" id="ARBA00022982"/>
    </source>
</evidence>
<dbReference type="PANTHER" id="PTHR37823">
    <property type="entry name" value="CYTOCHROME C-553-LIKE"/>
    <property type="match status" value="1"/>
</dbReference>
<evidence type="ECO:0000313" key="7">
    <source>
        <dbReference type="EMBL" id="SVC62651.1"/>
    </source>
</evidence>
<sequence>MRQLSFLGFILFLIFLGTAAKSEITPQAKLGRELFHDPSFGGTIDSNKASGMSCATCHADFDEEQEPDGQIRTGHSIIGVRDRGKSQWAKVTSDMFERAAGGAGFCYQRFLQRIPERKIDPSAIPEAQAEALMAYFDYMSVGKKSPEVKLQSISKDASKIAANQILKINGNAKNGWKFYARACANCHAKPKKGGIGPQMVKSRPPANLQKRLHKIASYVRAGGYTMPAIGEEKLSDQALADILAFISSLNKRQ</sequence>
<dbReference type="Gene3D" id="1.10.760.10">
    <property type="entry name" value="Cytochrome c-like domain"/>
    <property type="match status" value="2"/>
</dbReference>
<dbReference type="GO" id="GO:0020037">
    <property type="term" value="F:heme binding"/>
    <property type="evidence" value="ECO:0007669"/>
    <property type="project" value="InterPro"/>
</dbReference>
<dbReference type="InterPro" id="IPR036909">
    <property type="entry name" value="Cyt_c-like_dom_sf"/>
</dbReference>
<accession>A0A382NSV8</accession>